<dbReference type="EMBL" id="CYXV01000020">
    <property type="protein sequence ID" value="CUN19079.1"/>
    <property type="molecule type" value="Genomic_DNA"/>
</dbReference>
<dbReference type="EMBL" id="WNAL01000030">
    <property type="protein sequence ID" value="MTR82614.1"/>
    <property type="molecule type" value="Genomic_DNA"/>
</dbReference>
<organism evidence="1 3">
    <name type="scientific">Roseburia faecis</name>
    <dbReference type="NCBI Taxonomy" id="301302"/>
    <lineage>
        <taxon>Bacteria</taxon>
        <taxon>Bacillati</taxon>
        <taxon>Bacillota</taxon>
        <taxon>Clostridia</taxon>
        <taxon>Lachnospirales</taxon>
        <taxon>Lachnospiraceae</taxon>
        <taxon>Roseburia</taxon>
    </lineage>
</organism>
<reference evidence="1 3" key="1">
    <citation type="submission" date="2015-09" db="EMBL/GenBank/DDBJ databases">
        <authorList>
            <consortium name="Pathogen Informatics"/>
        </authorList>
    </citation>
    <scope>NUCLEOTIDE SEQUENCE [LARGE SCALE GENOMIC DNA]</scope>
    <source>
        <strain evidence="1 3">2789STDY5608863</strain>
    </source>
</reference>
<evidence type="ECO:0000313" key="3">
    <source>
        <dbReference type="Proteomes" id="UP000095495"/>
    </source>
</evidence>
<sequence>MKIVYFSAIAYDDLKQRPQYIAEKLAEKYEVIYVEPTIRWVSYIFGRTKEYKGKVKKISANLTVVRCNGLFVFPFRWKPYDFIGIGNIAEKVQLKKYLTLADIVIIGYEGWTDVVEHLKNKKIVYDKMDDNALLTPQKILKNYLNKMERRLLRKTDYMVVTAQQFLDRYQDYVKNISLIPNAVDIKTTAKRQDTNYGEHKCIFGYVGMISEWFDFQAIEVIAEQTNTKIDLVGPCNVVKYSKENVIYEGKIPKEMVGEKIQSFDICLYPFKQGKLLNTVNPVKIYEYLAENKPVIAVDSVETRKFGNLIYRYQNYEQLKKLCQAKLKKPFQTKEECLKYIEDNSWEKRVDEFEKILEEL</sequence>
<protein>
    <submittedName>
        <fullName evidence="1">PEP-CTERM/exosortase A-associated glycosyltransferase, Daro_2409 family</fullName>
    </submittedName>
</protein>
<dbReference type="Gene3D" id="3.40.50.2000">
    <property type="entry name" value="Glycogen Phosphorylase B"/>
    <property type="match status" value="1"/>
</dbReference>
<accession>A0A173UVV0</accession>
<dbReference type="Proteomes" id="UP000095495">
    <property type="component" value="Unassembled WGS sequence"/>
</dbReference>
<keyword evidence="1" id="KW-0808">Transferase</keyword>
<evidence type="ECO:0000313" key="2">
    <source>
        <dbReference type="EMBL" id="MTR82614.1"/>
    </source>
</evidence>
<dbReference type="AlphaFoldDB" id="A0A173UVV0"/>
<dbReference type="SUPFAM" id="SSF53756">
    <property type="entry name" value="UDP-Glycosyltransferase/glycogen phosphorylase"/>
    <property type="match status" value="1"/>
</dbReference>
<reference evidence="2 4" key="2">
    <citation type="journal article" date="2019" name="Nat. Med.">
        <title>A library of human gut bacterial isolates paired with longitudinal multiomics data enables mechanistic microbiome research.</title>
        <authorList>
            <person name="Poyet M."/>
            <person name="Groussin M."/>
            <person name="Gibbons S.M."/>
            <person name="Avila-Pacheco J."/>
            <person name="Jiang X."/>
            <person name="Kearney S.M."/>
            <person name="Perrotta A.R."/>
            <person name="Berdy B."/>
            <person name="Zhao S."/>
            <person name="Lieberman T.D."/>
            <person name="Swanson P.K."/>
            <person name="Smith M."/>
            <person name="Roesemann S."/>
            <person name="Alexander J.E."/>
            <person name="Rich S.A."/>
            <person name="Livny J."/>
            <person name="Vlamakis H."/>
            <person name="Clish C."/>
            <person name="Bullock K."/>
            <person name="Deik A."/>
            <person name="Scott J."/>
            <person name="Pierce K.A."/>
            <person name="Xavier R.J."/>
            <person name="Alm E.J."/>
        </authorList>
    </citation>
    <scope>NUCLEOTIDE SEQUENCE [LARGE SCALE GENOMIC DNA]</scope>
    <source>
        <strain evidence="2 4">BIOML-A1</strain>
    </source>
</reference>
<proteinExistence type="predicted"/>
<evidence type="ECO:0000313" key="1">
    <source>
        <dbReference type="EMBL" id="CUN19079.1"/>
    </source>
</evidence>
<gene>
    <name evidence="1" type="ORF">ERS852420_03334</name>
    <name evidence="2" type="ORF">GMD30_13175</name>
</gene>
<name>A0A173UVV0_9FIRM</name>
<dbReference type="Proteomes" id="UP000446657">
    <property type="component" value="Unassembled WGS sequence"/>
</dbReference>
<dbReference type="GO" id="GO:0016740">
    <property type="term" value="F:transferase activity"/>
    <property type="evidence" value="ECO:0007669"/>
    <property type="project" value="UniProtKB-KW"/>
</dbReference>
<dbReference type="RefSeq" id="WP_055264295.1">
    <property type="nucleotide sequence ID" value="NZ_CYXV01000020.1"/>
</dbReference>
<evidence type="ECO:0000313" key="4">
    <source>
        <dbReference type="Proteomes" id="UP000446657"/>
    </source>
</evidence>